<comment type="caution">
    <text evidence="1">The sequence shown here is derived from an EMBL/GenBank/DDBJ whole genome shotgun (WGS) entry which is preliminary data.</text>
</comment>
<dbReference type="RefSeq" id="WP_066770035.1">
    <property type="nucleotide sequence ID" value="NZ_BMIP01000006.1"/>
</dbReference>
<reference evidence="1" key="1">
    <citation type="journal article" date="2014" name="Int. J. Syst. Evol. Microbiol.">
        <title>Complete genome sequence of Corynebacterium casei LMG S-19264T (=DSM 44701T), isolated from a smear-ripened cheese.</title>
        <authorList>
            <consortium name="US DOE Joint Genome Institute (JGI-PGF)"/>
            <person name="Walter F."/>
            <person name="Albersmeier A."/>
            <person name="Kalinowski J."/>
            <person name="Ruckert C."/>
        </authorList>
    </citation>
    <scope>NUCLEOTIDE SEQUENCE</scope>
    <source>
        <strain evidence="1">CGMCC 1.15360</strain>
    </source>
</reference>
<accession>A0A917DVR1</accession>
<proteinExistence type="predicted"/>
<dbReference type="Proteomes" id="UP000612349">
    <property type="component" value="Unassembled WGS sequence"/>
</dbReference>
<organism evidence="1 2">
    <name type="scientific">Croceicoccus mobilis</name>
    <dbReference type="NCBI Taxonomy" id="1703339"/>
    <lineage>
        <taxon>Bacteria</taxon>
        <taxon>Pseudomonadati</taxon>
        <taxon>Pseudomonadota</taxon>
        <taxon>Alphaproteobacteria</taxon>
        <taxon>Sphingomonadales</taxon>
        <taxon>Erythrobacteraceae</taxon>
        <taxon>Croceicoccus</taxon>
    </lineage>
</organism>
<evidence type="ECO:0008006" key="3">
    <source>
        <dbReference type="Google" id="ProtNLM"/>
    </source>
</evidence>
<keyword evidence="2" id="KW-1185">Reference proteome</keyword>
<evidence type="ECO:0000313" key="2">
    <source>
        <dbReference type="Proteomes" id="UP000612349"/>
    </source>
</evidence>
<dbReference type="OrthoDB" id="7865588at2"/>
<dbReference type="AlphaFoldDB" id="A0A917DVR1"/>
<evidence type="ECO:0000313" key="1">
    <source>
        <dbReference type="EMBL" id="GGD75752.1"/>
    </source>
</evidence>
<sequence length="105" mass="11451">MAAKKTGTTPEFMQQGVECFREYYGFLADRLRKDAEFGQELMSCREPMAAFSLWSDFGKEIVSDYQHEAQKLQAMTAEAVAAGMMGAQGIVENGIGLAGSTSPKV</sequence>
<name>A0A917DVR1_9SPHN</name>
<dbReference type="EMBL" id="BMIP01000006">
    <property type="protein sequence ID" value="GGD75752.1"/>
    <property type="molecule type" value="Genomic_DNA"/>
</dbReference>
<protein>
    <recommendedName>
        <fullName evidence="3">Phasin domain-containing protein</fullName>
    </recommendedName>
</protein>
<gene>
    <name evidence="1" type="ORF">GCM10010990_26700</name>
</gene>
<reference evidence="1" key="2">
    <citation type="submission" date="2020-09" db="EMBL/GenBank/DDBJ databases">
        <authorList>
            <person name="Sun Q."/>
            <person name="Zhou Y."/>
        </authorList>
    </citation>
    <scope>NUCLEOTIDE SEQUENCE</scope>
    <source>
        <strain evidence="1">CGMCC 1.15360</strain>
    </source>
</reference>